<dbReference type="Proteomes" id="UP001187192">
    <property type="component" value="Unassembled WGS sequence"/>
</dbReference>
<evidence type="ECO:0000313" key="1">
    <source>
        <dbReference type="EMBL" id="GMN25221.1"/>
    </source>
</evidence>
<comment type="caution">
    <text evidence="1">The sequence shown here is derived from an EMBL/GenBank/DDBJ whole genome shotgun (WGS) entry which is preliminary data.</text>
</comment>
<evidence type="ECO:0000313" key="2">
    <source>
        <dbReference type="Proteomes" id="UP001187192"/>
    </source>
</evidence>
<proteinExistence type="predicted"/>
<sequence>AGGTIDGVAPVCDPNDGSNWDFPVPNSHVTILGLSEAEETELEHSSFRNHGCSITDGLE</sequence>
<keyword evidence="2" id="KW-1185">Reference proteome</keyword>
<accession>A0AA87ZJ94</accession>
<protein>
    <submittedName>
        <fullName evidence="1">Uncharacterized protein</fullName>
    </submittedName>
</protein>
<name>A0AA87ZJ94_FICCA</name>
<reference evidence="1" key="1">
    <citation type="submission" date="2023-07" db="EMBL/GenBank/DDBJ databases">
        <title>draft genome sequence of fig (Ficus carica).</title>
        <authorList>
            <person name="Takahashi T."/>
            <person name="Nishimura K."/>
        </authorList>
    </citation>
    <scope>NUCLEOTIDE SEQUENCE</scope>
</reference>
<feature type="non-terminal residue" evidence="1">
    <location>
        <position position="1"/>
    </location>
</feature>
<dbReference type="AlphaFoldDB" id="A0AA87ZJ94"/>
<organism evidence="1 2">
    <name type="scientific">Ficus carica</name>
    <name type="common">Common fig</name>
    <dbReference type="NCBI Taxonomy" id="3494"/>
    <lineage>
        <taxon>Eukaryota</taxon>
        <taxon>Viridiplantae</taxon>
        <taxon>Streptophyta</taxon>
        <taxon>Embryophyta</taxon>
        <taxon>Tracheophyta</taxon>
        <taxon>Spermatophyta</taxon>
        <taxon>Magnoliopsida</taxon>
        <taxon>eudicotyledons</taxon>
        <taxon>Gunneridae</taxon>
        <taxon>Pentapetalae</taxon>
        <taxon>rosids</taxon>
        <taxon>fabids</taxon>
        <taxon>Rosales</taxon>
        <taxon>Moraceae</taxon>
        <taxon>Ficeae</taxon>
        <taxon>Ficus</taxon>
    </lineage>
</organism>
<gene>
    <name evidence="1" type="ORF">TIFTF001_051430</name>
</gene>
<dbReference type="EMBL" id="BTGU01009520">
    <property type="protein sequence ID" value="GMN25221.1"/>
    <property type="molecule type" value="Genomic_DNA"/>
</dbReference>